<dbReference type="PROSITE" id="PS51005">
    <property type="entry name" value="NAC"/>
    <property type="match status" value="1"/>
</dbReference>
<dbReference type="InterPro" id="IPR036093">
    <property type="entry name" value="NAC_dom_sf"/>
</dbReference>
<evidence type="ECO:0000256" key="1">
    <source>
        <dbReference type="ARBA" id="ARBA00023015"/>
    </source>
</evidence>
<evidence type="ECO:0000313" key="6">
    <source>
        <dbReference type="EMBL" id="CAD6263335.1"/>
    </source>
</evidence>
<dbReference type="InterPro" id="IPR044799">
    <property type="entry name" value="SOG1-like"/>
</dbReference>
<organism evidence="6 7">
    <name type="scientific">Miscanthus lutarioriparius</name>
    <dbReference type="NCBI Taxonomy" id="422564"/>
    <lineage>
        <taxon>Eukaryota</taxon>
        <taxon>Viridiplantae</taxon>
        <taxon>Streptophyta</taxon>
        <taxon>Embryophyta</taxon>
        <taxon>Tracheophyta</taxon>
        <taxon>Spermatophyta</taxon>
        <taxon>Magnoliopsida</taxon>
        <taxon>Liliopsida</taxon>
        <taxon>Poales</taxon>
        <taxon>Poaceae</taxon>
        <taxon>PACMAD clade</taxon>
        <taxon>Panicoideae</taxon>
        <taxon>Andropogonodae</taxon>
        <taxon>Andropogoneae</taxon>
        <taxon>Saccharinae</taxon>
        <taxon>Miscanthus</taxon>
    </lineage>
</organism>
<sequence>MATGDICDGVANGNNLWHKTRSSKPVFGENGVRKGWKKILVLNKAPKKVGGKLERENWVMHQYHLGVKEDETNGKFVVYKVFYQSPSKKNGKSKTDVVVESDASVAKIDPRTPMTDLP</sequence>
<comment type="caution">
    <text evidence="6">The sequence shown here is derived from an EMBL/GenBank/DDBJ whole genome shotgun (WGS) entry which is preliminary data.</text>
</comment>
<dbReference type="InterPro" id="IPR003441">
    <property type="entry name" value="NAC-dom"/>
</dbReference>
<evidence type="ECO:0000313" key="7">
    <source>
        <dbReference type="Proteomes" id="UP000604825"/>
    </source>
</evidence>
<feature type="domain" description="NAC" evidence="5">
    <location>
        <begin position="1"/>
        <end position="84"/>
    </location>
</feature>
<dbReference type="PANTHER" id="PTHR31079:SF25">
    <property type="entry name" value="NAC DOMAIN TRANSCRIPTION FACTOR SUPERFAMILY PROTEIN-RELATED"/>
    <property type="match status" value="1"/>
</dbReference>
<dbReference type="AlphaFoldDB" id="A0A811R0S9"/>
<reference evidence="6" key="1">
    <citation type="submission" date="2020-10" db="EMBL/GenBank/DDBJ databases">
        <authorList>
            <person name="Han B."/>
            <person name="Lu T."/>
            <person name="Zhao Q."/>
            <person name="Huang X."/>
            <person name="Zhao Y."/>
        </authorList>
    </citation>
    <scope>NUCLEOTIDE SEQUENCE</scope>
</reference>
<dbReference type="Proteomes" id="UP000604825">
    <property type="component" value="Unassembled WGS sequence"/>
</dbReference>
<evidence type="ECO:0000256" key="3">
    <source>
        <dbReference type="ARBA" id="ARBA00023163"/>
    </source>
</evidence>
<evidence type="ECO:0000256" key="2">
    <source>
        <dbReference type="ARBA" id="ARBA00023125"/>
    </source>
</evidence>
<name>A0A811R0S9_9POAL</name>
<dbReference type="OrthoDB" id="1882130at2759"/>
<keyword evidence="1" id="KW-0805">Transcription regulation</keyword>
<protein>
    <recommendedName>
        <fullName evidence="5">NAC domain-containing protein</fullName>
    </recommendedName>
</protein>
<dbReference type="SUPFAM" id="SSF101941">
    <property type="entry name" value="NAC domain"/>
    <property type="match status" value="1"/>
</dbReference>
<dbReference type="GO" id="GO:0000976">
    <property type="term" value="F:transcription cis-regulatory region binding"/>
    <property type="evidence" value="ECO:0007669"/>
    <property type="project" value="TreeGrafter"/>
</dbReference>
<keyword evidence="3" id="KW-0804">Transcription</keyword>
<dbReference type="Pfam" id="PF02365">
    <property type="entry name" value="NAM"/>
    <property type="match status" value="1"/>
</dbReference>
<evidence type="ECO:0000259" key="5">
    <source>
        <dbReference type="PROSITE" id="PS51005"/>
    </source>
</evidence>
<keyword evidence="7" id="KW-1185">Reference proteome</keyword>
<proteinExistence type="predicted"/>
<evidence type="ECO:0000256" key="4">
    <source>
        <dbReference type="ARBA" id="ARBA00023242"/>
    </source>
</evidence>
<accession>A0A811R0S9</accession>
<dbReference type="EMBL" id="CAJGYO010000012">
    <property type="protein sequence ID" value="CAD6263335.1"/>
    <property type="molecule type" value="Genomic_DNA"/>
</dbReference>
<keyword evidence="4" id="KW-0539">Nucleus</keyword>
<dbReference type="PANTHER" id="PTHR31079">
    <property type="entry name" value="NAC DOMAIN-CONTAINING PROTEIN 73"/>
    <property type="match status" value="1"/>
</dbReference>
<gene>
    <name evidence="6" type="ORF">NCGR_LOCUS46642</name>
</gene>
<keyword evidence="2" id="KW-0238">DNA-binding</keyword>
<dbReference type="GO" id="GO:0005634">
    <property type="term" value="C:nucleus"/>
    <property type="evidence" value="ECO:0007669"/>
    <property type="project" value="TreeGrafter"/>
</dbReference>
<dbReference type="Gene3D" id="2.170.150.80">
    <property type="entry name" value="NAC domain"/>
    <property type="match status" value="1"/>
</dbReference>
<dbReference type="GO" id="GO:0003700">
    <property type="term" value="F:DNA-binding transcription factor activity"/>
    <property type="evidence" value="ECO:0007669"/>
    <property type="project" value="InterPro"/>
</dbReference>